<evidence type="ECO:0000313" key="2">
    <source>
        <dbReference type="EMBL" id="SVE16822.1"/>
    </source>
</evidence>
<dbReference type="InterPro" id="IPR036812">
    <property type="entry name" value="NAD(P)_OxRdtase_dom_sf"/>
</dbReference>
<dbReference type="PANTHER" id="PTHR43312">
    <property type="entry name" value="D-THREO-ALDOSE 1-DEHYDROGENASE"/>
    <property type="match status" value="1"/>
</dbReference>
<sequence length="123" mass="13658">MEHRKLGSSDLEPSVIGIGGYPFGPPLADQAMTTQVLTRAREVGVNYIDTSDIYAQGQSEVQIGVAIEGHRDDFILATKFNLSNLGDETPRQRIMRKCDESLAKLKTDHIDLYQIHHVAPEIP</sequence>
<name>A0A383B9Z5_9ZZZZ</name>
<dbReference type="SUPFAM" id="SSF51430">
    <property type="entry name" value="NAD(P)-linked oxidoreductase"/>
    <property type="match status" value="1"/>
</dbReference>
<dbReference type="AlphaFoldDB" id="A0A383B9Z5"/>
<gene>
    <name evidence="2" type="ORF">METZ01_LOCUS469676</name>
</gene>
<dbReference type="InterPro" id="IPR053135">
    <property type="entry name" value="AKR2_Oxidoreductase"/>
</dbReference>
<evidence type="ECO:0000259" key="1">
    <source>
        <dbReference type="Pfam" id="PF00248"/>
    </source>
</evidence>
<reference evidence="2" key="1">
    <citation type="submission" date="2018-05" db="EMBL/GenBank/DDBJ databases">
        <authorList>
            <person name="Lanie J.A."/>
            <person name="Ng W.-L."/>
            <person name="Kazmierczak K.M."/>
            <person name="Andrzejewski T.M."/>
            <person name="Davidsen T.M."/>
            <person name="Wayne K.J."/>
            <person name="Tettelin H."/>
            <person name="Glass J.I."/>
            <person name="Rusch D."/>
            <person name="Podicherti R."/>
            <person name="Tsui H.-C.T."/>
            <person name="Winkler M.E."/>
        </authorList>
    </citation>
    <scope>NUCLEOTIDE SEQUENCE</scope>
</reference>
<feature type="non-terminal residue" evidence="2">
    <location>
        <position position="123"/>
    </location>
</feature>
<accession>A0A383B9Z5</accession>
<dbReference type="Pfam" id="PF00248">
    <property type="entry name" value="Aldo_ket_red"/>
    <property type="match status" value="1"/>
</dbReference>
<dbReference type="EMBL" id="UINC01198735">
    <property type="protein sequence ID" value="SVE16822.1"/>
    <property type="molecule type" value="Genomic_DNA"/>
</dbReference>
<dbReference type="InterPro" id="IPR023210">
    <property type="entry name" value="NADP_OxRdtase_dom"/>
</dbReference>
<protein>
    <recommendedName>
        <fullName evidence="1">NADP-dependent oxidoreductase domain-containing protein</fullName>
    </recommendedName>
</protein>
<feature type="domain" description="NADP-dependent oxidoreductase" evidence="1">
    <location>
        <begin position="16"/>
        <end position="121"/>
    </location>
</feature>
<organism evidence="2">
    <name type="scientific">marine metagenome</name>
    <dbReference type="NCBI Taxonomy" id="408172"/>
    <lineage>
        <taxon>unclassified sequences</taxon>
        <taxon>metagenomes</taxon>
        <taxon>ecological metagenomes</taxon>
    </lineage>
</organism>
<dbReference type="PANTHER" id="PTHR43312:SF1">
    <property type="entry name" value="NADP-DEPENDENT OXIDOREDUCTASE DOMAIN-CONTAINING PROTEIN"/>
    <property type="match status" value="1"/>
</dbReference>
<proteinExistence type="predicted"/>
<dbReference type="Gene3D" id="3.20.20.100">
    <property type="entry name" value="NADP-dependent oxidoreductase domain"/>
    <property type="match status" value="1"/>
</dbReference>